<accession>A0AA36ISE1</accession>
<evidence type="ECO:0000256" key="1">
    <source>
        <dbReference type="SAM" id="MobiDB-lite"/>
    </source>
</evidence>
<dbReference type="EMBL" id="CAUJNA010002447">
    <property type="protein sequence ID" value="CAJ1393000.1"/>
    <property type="molecule type" value="Genomic_DNA"/>
</dbReference>
<feature type="region of interest" description="Disordered" evidence="1">
    <location>
        <begin position="1"/>
        <end position="36"/>
    </location>
</feature>
<feature type="transmembrane region" description="Helical" evidence="2">
    <location>
        <begin position="46"/>
        <end position="66"/>
    </location>
</feature>
<protein>
    <submittedName>
        <fullName evidence="3">Uncharacterized protein</fullName>
    </submittedName>
</protein>
<name>A0AA36ISE1_9DINO</name>
<organism evidence="3 4">
    <name type="scientific">Effrenium voratum</name>
    <dbReference type="NCBI Taxonomy" id="2562239"/>
    <lineage>
        <taxon>Eukaryota</taxon>
        <taxon>Sar</taxon>
        <taxon>Alveolata</taxon>
        <taxon>Dinophyceae</taxon>
        <taxon>Suessiales</taxon>
        <taxon>Symbiodiniaceae</taxon>
        <taxon>Effrenium</taxon>
    </lineage>
</organism>
<dbReference type="Pfam" id="PF10961">
    <property type="entry name" value="SelK_SelG"/>
    <property type="match status" value="1"/>
</dbReference>
<dbReference type="Proteomes" id="UP001178507">
    <property type="component" value="Unassembled WGS sequence"/>
</dbReference>
<keyword evidence="2" id="KW-1133">Transmembrane helix</keyword>
<keyword evidence="2" id="KW-0812">Transmembrane</keyword>
<keyword evidence="2" id="KW-0472">Membrane</keyword>
<gene>
    <name evidence="3" type="ORF">EVOR1521_LOCUS17955</name>
</gene>
<dbReference type="InterPro" id="IPR024491">
    <property type="entry name" value="Se_SelK/SelG"/>
</dbReference>
<sequence>MVRIVNGQVVGSAGSAGQKRPGPEWTRGAGRSESPAAARAKGPLDVVAGFFWSVVSFFVLFFQTMFKPSEGGSKRVEGKSRVKTINPGDAQHFAWLWA</sequence>
<keyword evidence="4" id="KW-1185">Reference proteome</keyword>
<proteinExistence type="predicted"/>
<evidence type="ECO:0000313" key="4">
    <source>
        <dbReference type="Proteomes" id="UP001178507"/>
    </source>
</evidence>
<comment type="caution">
    <text evidence="3">The sequence shown here is derived from an EMBL/GenBank/DDBJ whole genome shotgun (WGS) entry which is preliminary data.</text>
</comment>
<reference evidence="3" key="1">
    <citation type="submission" date="2023-08" db="EMBL/GenBank/DDBJ databases">
        <authorList>
            <person name="Chen Y."/>
            <person name="Shah S."/>
            <person name="Dougan E. K."/>
            <person name="Thang M."/>
            <person name="Chan C."/>
        </authorList>
    </citation>
    <scope>NUCLEOTIDE SEQUENCE</scope>
</reference>
<dbReference type="AlphaFoldDB" id="A0AA36ISE1"/>
<evidence type="ECO:0000256" key="2">
    <source>
        <dbReference type="SAM" id="Phobius"/>
    </source>
</evidence>
<evidence type="ECO:0000313" key="3">
    <source>
        <dbReference type="EMBL" id="CAJ1393000.1"/>
    </source>
</evidence>